<dbReference type="Proteomes" id="UP000001031">
    <property type="component" value="Chromosome"/>
</dbReference>
<dbReference type="BioCyc" id="AMUC349741:G1GBX-100-MONOMER"/>
<gene>
    <name evidence="1" type="ordered locus">Amuc_0082</name>
</gene>
<dbReference type="HOGENOM" id="CLU_1500476_0_0_0"/>
<accession>B2ULD8</accession>
<evidence type="ECO:0000313" key="2">
    <source>
        <dbReference type="Proteomes" id="UP000001031"/>
    </source>
</evidence>
<dbReference type="KEGG" id="amu:Amuc_0082"/>
<protein>
    <submittedName>
        <fullName evidence="1">Uncharacterized protein</fullName>
    </submittedName>
</protein>
<reference evidence="2" key="1">
    <citation type="journal article" date="2011" name="PLoS ONE">
        <title>The genome of Akkermansia muciniphila, a dedicated intestinal mucin degrader, and its use in exploring intestinal metagenomes.</title>
        <authorList>
            <person name="van Passel M.W."/>
            <person name="Kant R."/>
            <person name="Zoetendal E.G."/>
            <person name="Plugge C.M."/>
            <person name="Derrien M."/>
            <person name="Malfatti S.A."/>
            <person name="Chain P.S."/>
            <person name="Woyke T."/>
            <person name="Palva A."/>
            <person name="de Vos W.M."/>
            <person name="Smidt H."/>
        </authorList>
    </citation>
    <scope>NUCLEOTIDE SEQUENCE [LARGE SCALE GENOMIC DNA]</scope>
    <source>
        <strain evidence="2">ATCC BAA-835 / DSM 22959 / JCM 33894 / BCRC 81048 / CCUG 64013 / CIP 107961 / Muc</strain>
    </source>
</reference>
<organism evidence="1 2">
    <name type="scientific">Akkermansia muciniphila (strain ATCC BAA-835 / DSM 22959 / JCM 33894 / BCRC 81048 / CCUG 64013 / CIP 107961 / Muc)</name>
    <dbReference type="NCBI Taxonomy" id="349741"/>
    <lineage>
        <taxon>Bacteria</taxon>
        <taxon>Pseudomonadati</taxon>
        <taxon>Verrucomicrobiota</taxon>
        <taxon>Verrucomicrobiia</taxon>
        <taxon>Verrucomicrobiales</taxon>
        <taxon>Akkermansiaceae</taxon>
        <taxon>Akkermansia</taxon>
    </lineage>
</organism>
<name>B2ULD8_AKKM8</name>
<dbReference type="STRING" id="349741.Amuc_0082"/>
<proteinExistence type="predicted"/>
<dbReference type="EMBL" id="CP001071">
    <property type="protein sequence ID" value="ACD03927.1"/>
    <property type="molecule type" value="Genomic_DNA"/>
</dbReference>
<sequence length="191" mass="21944">MKREFSPSPKSSRCNEKIFQILGLLVSLFFHAPAWGDMADNGIECSVVMEKASFDPRAAFPDFKLVFANKGEKAVRLFDDFYPFKERGPNMIIKIWSKGNGKKGKRPTAWYLPSYQMERVANLMHFITLNPGEKHEVPVKDAYLLLTCLQPLASGKIYELEVRFRDEYGDPGARREYVGKKDFIVIDQTPR</sequence>
<dbReference type="AlphaFoldDB" id="B2ULD8"/>
<dbReference type="PaxDb" id="349741-Amuc_0082"/>
<evidence type="ECO:0000313" key="1">
    <source>
        <dbReference type="EMBL" id="ACD03927.1"/>
    </source>
</evidence>
<keyword evidence="2" id="KW-1185">Reference proteome</keyword>